<organism evidence="8 9">
    <name type="scientific">Austwickia chelonae NBRC 105200</name>
    <dbReference type="NCBI Taxonomy" id="1184607"/>
    <lineage>
        <taxon>Bacteria</taxon>
        <taxon>Bacillati</taxon>
        <taxon>Actinomycetota</taxon>
        <taxon>Actinomycetes</taxon>
        <taxon>Micrococcales</taxon>
        <taxon>Dermatophilaceae</taxon>
        <taxon>Austwickia</taxon>
    </lineage>
</organism>
<dbReference type="Gene3D" id="3.30.465.10">
    <property type="match status" value="1"/>
</dbReference>
<dbReference type="STRING" id="100225.SAMN05421595_1748"/>
<evidence type="ECO:0000256" key="2">
    <source>
        <dbReference type="ARBA" id="ARBA00022723"/>
    </source>
</evidence>
<dbReference type="Pfam" id="PF00111">
    <property type="entry name" value="Fer2"/>
    <property type="match status" value="1"/>
</dbReference>
<dbReference type="InterPro" id="IPR036010">
    <property type="entry name" value="2Fe-2S_ferredoxin-like_sf"/>
</dbReference>
<protein>
    <submittedName>
        <fullName evidence="8">Xanthine dehydrogenase small subunit</fullName>
    </submittedName>
</protein>
<dbReference type="InterPro" id="IPR005107">
    <property type="entry name" value="CO_DH_flav_C"/>
</dbReference>
<dbReference type="InterPro" id="IPR016169">
    <property type="entry name" value="FAD-bd_PCMH_sub2"/>
</dbReference>
<dbReference type="PANTHER" id="PTHR45444:SF3">
    <property type="entry name" value="XANTHINE DEHYDROGENASE"/>
    <property type="match status" value="1"/>
</dbReference>
<dbReference type="RefSeq" id="WP_006501365.1">
    <property type="nucleotide sequence ID" value="NZ_BAGZ01000001.1"/>
</dbReference>
<evidence type="ECO:0000256" key="5">
    <source>
        <dbReference type="ARBA" id="ARBA00023004"/>
    </source>
</evidence>
<dbReference type="PROSITE" id="PS51387">
    <property type="entry name" value="FAD_PCMH"/>
    <property type="match status" value="1"/>
</dbReference>
<proteinExistence type="predicted"/>
<keyword evidence="9" id="KW-1185">Reference proteome</keyword>
<dbReference type="Gene3D" id="3.30.390.50">
    <property type="entry name" value="CO dehydrogenase flavoprotein, C-terminal domain"/>
    <property type="match status" value="1"/>
</dbReference>
<dbReference type="CDD" id="cd00207">
    <property type="entry name" value="fer2"/>
    <property type="match status" value="1"/>
</dbReference>
<accession>K6VMM6</accession>
<dbReference type="PROSITE" id="PS51085">
    <property type="entry name" value="2FE2S_FER_2"/>
    <property type="match status" value="1"/>
</dbReference>
<dbReference type="InterPro" id="IPR012675">
    <property type="entry name" value="Beta-grasp_dom_sf"/>
</dbReference>
<dbReference type="InterPro" id="IPR016167">
    <property type="entry name" value="FAD-bd_PCMH_sub1"/>
</dbReference>
<dbReference type="GO" id="GO:0071949">
    <property type="term" value="F:FAD binding"/>
    <property type="evidence" value="ECO:0007669"/>
    <property type="project" value="InterPro"/>
</dbReference>
<dbReference type="Pfam" id="PF00941">
    <property type="entry name" value="FAD_binding_5"/>
    <property type="match status" value="1"/>
</dbReference>
<dbReference type="OrthoDB" id="9758509at2"/>
<dbReference type="EMBL" id="BAGZ01000001">
    <property type="protein sequence ID" value="GAB76615.1"/>
    <property type="molecule type" value="Genomic_DNA"/>
</dbReference>
<dbReference type="InterPro" id="IPR002346">
    <property type="entry name" value="Mopterin_DH_FAD-bd"/>
</dbReference>
<dbReference type="GO" id="GO:0005506">
    <property type="term" value="F:iron ion binding"/>
    <property type="evidence" value="ECO:0007669"/>
    <property type="project" value="InterPro"/>
</dbReference>
<dbReference type="eggNOG" id="COG4630">
    <property type="taxonomic scope" value="Bacteria"/>
</dbReference>
<gene>
    <name evidence="8" type="primary">xdhA</name>
    <name evidence="8" type="ORF">AUCHE_01_01770</name>
</gene>
<dbReference type="InterPro" id="IPR036884">
    <property type="entry name" value="2Fe-2S-bd_dom_sf"/>
</dbReference>
<evidence type="ECO:0000259" key="7">
    <source>
        <dbReference type="PROSITE" id="PS51387"/>
    </source>
</evidence>
<dbReference type="PANTHER" id="PTHR45444">
    <property type="entry name" value="XANTHINE DEHYDROGENASE"/>
    <property type="match status" value="1"/>
</dbReference>
<dbReference type="SUPFAM" id="SSF56176">
    <property type="entry name" value="FAD-binding/transporter-associated domain-like"/>
    <property type="match status" value="1"/>
</dbReference>
<dbReference type="Proteomes" id="UP000008495">
    <property type="component" value="Unassembled WGS sequence"/>
</dbReference>
<dbReference type="InterPro" id="IPR036683">
    <property type="entry name" value="CO_DH_flav_C_dom_sf"/>
</dbReference>
<evidence type="ECO:0000313" key="9">
    <source>
        <dbReference type="Proteomes" id="UP000008495"/>
    </source>
</evidence>
<evidence type="ECO:0000256" key="3">
    <source>
        <dbReference type="ARBA" id="ARBA00022827"/>
    </source>
</evidence>
<keyword evidence="2" id="KW-0479">Metal-binding</keyword>
<dbReference type="GO" id="GO:0016491">
    <property type="term" value="F:oxidoreductase activity"/>
    <property type="evidence" value="ECO:0007669"/>
    <property type="project" value="UniProtKB-KW"/>
</dbReference>
<dbReference type="Pfam" id="PF01799">
    <property type="entry name" value="Fer2_2"/>
    <property type="match status" value="1"/>
</dbReference>
<sequence length="474" mass="50386">MEDLRITVNGIVHEVTDAGPHTTLLSWLRSHGLTGAKEGCAEGECGACAVLLVRESPTGEARLDSINSCLVTLGALHGSEVITVEGLAGANTEHPVQQTFAHAGASQCGFCTPGFMASLAGEYYRAGRLPGQHGQANGVDLHALGGNLCRCTGYRAIRDAAGQIGFPAPDDPVRERLRQPVTPPAPVHLADHDGAFIRPANLEEALYLLTRYPQATLRAGGTDLGVDQNLRHRRPGLVIAVDALPELRGIHIDDDHIEIGAGLTLSEIEEVLGGAVPLLDEMFPRFASPLIRHAATLGGNLGTASPVGDSAPCLLALDARVVLSSQKERREVPVGDYFLGYRQTVRRPDEIITSVRIPRPLAPQVAFHKITKRPVDDISSVSVAFAFRLDRGSVAAARIGLGGVAATPIRARTTEELLVGQPWTEETVDIAAAALAKEGTPLTDARASAAYRSAMLEQSLRRFHAELTSQEMAS</sequence>
<dbReference type="PROSITE" id="PS00197">
    <property type="entry name" value="2FE2S_FER_1"/>
    <property type="match status" value="1"/>
</dbReference>
<keyword evidence="5" id="KW-0408">Iron</keyword>
<dbReference type="AlphaFoldDB" id="K6VMM6"/>
<dbReference type="SMART" id="SM01092">
    <property type="entry name" value="CO_deh_flav_C"/>
    <property type="match status" value="1"/>
</dbReference>
<dbReference type="Gene3D" id="3.30.43.10">
    <property type="entry name" value="Uridine Diphospho-n-acetylenolpyruvylglucosamine Reductase, domain 2"/>
    <property type="match status" value="1"/>
</dbReference>
<dbReference type="SUPFAM" id="SSF55447">
    <property type="entry name" value="CO dehydrogenase flavoprotein C-terminal domain-like"/>
    <property type="match status" value="1"/>
</dbReference>
<evidence type="ECO:0000259" key="6">
    <source>
        <dbReference type="PROSITE" id="PS51085"/>
    </source>
</evidence>
<dbReference type="Gene3D" id="3.10.20.30">
    <property type="match status" value="1"/>
</dbReference>
<feature type="domain" description="2Fe-2S ferredoxin-type" evidence="6">
    <location>
        <begin position="2"/>
        <end position="87"/>
    </location>
</feature>
<dbReference type="GO" id="GO:0051537">
    <property type="term" value="F:2 iron, 2 sulfur cluster binding"/>
    <property type="evidence" value="ECO:0007669"/>
    <property type="project" value="InterPro"/>
</dbReference>
<dbReference type="Pfam" id="PF03450">
    <property type="entry name" value="CO_deh_flav_C"/>
    <property type="match status" value="1"/>
</dbReference>
<dbReference type="InterPro" id="IPR012175">
    <property type="entry name" value="Xanth_DH_ssu_bac"/>
</dbReference>
<evidence type="ECO:0000256" key="4">
    <source>
        <dbReference type="ARBA" id="ARBA00023002"/>
    </source>
</evidence>
<evidence type="ECO:0000256" key="1">
    <source>
        <dbReference type="ARBA" id="ARBA00022630"/>
    </source>
</evidence>
<comment type="caution">
    <text evidence="8">The sequence shown here is derived from an EMBL/GenBank/DDBJ whole genome shotgun (WGS) entry which is preliminary data.</text>
</comment>
<keyword evidence="1" id="KW-0285">Flavoprotein</keyword>
<dbReference type="InterPro" id="IPR016208">
    <property type="entry name" value="Ald_Oxase/xanthine_DH-like"/>
</dbReference>
<dbReference type="InterPro" id="IPR006058">
    <property type="entry name" value="2Fe2S_fd_BS"/>
</dbReference>
<dbReference type="InterPro" id="IPR016166">
    <property type="entry name" value="FAD-bd_PCMH"/>
</dbReference>
<keyword evidence="3" id="KW-0274">FAD</keyword>
<reference evidence="8 9" key="1">
    <citation type="submission" date="2012-08" db="EMBL/GenBank/DDBJ databases">
        <title>Whole genome shotgun sequence of Austwickia chelonae NBRC 105200.</title>
        <authorList>
            <person name="Yoshida I."/>
            <person name="Hosoyama A."/>
            <person name="Tsuchikane K."/>
            <person name="Katsumata H."/>
            <person name="Ando Y."/>
            <person name="Ohji S."/>
            <person name="Hamada M."/>
            <person name="Tamura T."/>
            <person name="Yamazoe A."/>
            <person name="Yamazaki S."/>
            <person name="Fujita N."/>
        </authorList>
    </citation>
    <scope>NUCLEOTIDE SEQUENCE [LARGE SCALE GENOMIC DNA]</scope>
    <source>
        <strain evidence="8 9">NBRC 105200</strain>
    </source>
</reference>
<dbReference type="InterPro" id="IPR036318">
    <property type="entry name" value="FAD-bd_PCMH-like_sf"/>
</dbReference>
<dbReference type="SUPFAM" id="SSF54292">
    <property type="entry name" value="2Fe-2S ferredoxin-like"/>
    <property type="match status" value="1"/>
</dbReference>
<feature type="domain" description="FAD-binding PCMH-type" evidence="7">
    <location>
        <begin position="189"/>
        <end position="362"/>
    </location>
</feature>
<dbReference type="InterPro" id="IPR002888">
    <property type="entry name" value="2Fe-2S-bd"/>
</dbReference>
<evidence type="ECO:0000313" key="8">
    <source>
        <dbReference type="EMBL" id="GAB76615.1"/>
    </source>
</evidence>
<dbReference type="SUPFAM" id="SSF47741">
    <property type="entry name" value="CO dehydrogenase ISP C-domain like"/>
    <property type="match status" value="1"/>
</dbReference>
<dbReference type="PIRSF" id="PIRSF036557">
    <property type="entry name" value="XdhA_RC"/>
    <property type="match status" value="1"/>
</dbReference>
<name>K6VMM6_9MICO</name>
<dbReference type="InterPro" id="IPR001041">
    <property type="entry name" value="2Fe-2S_ferredoxin-type"/>
</dbReference>
<dbReference type="Gene3D" id="1.10.150.120">
    <property type="entry name" value="[2Fe-2S]-binding domain"/>
    <property type="match status" value="1"/>
</dbReference>
<keyword evidence="4" id="KW-0560">Oxidoreductase</keyword>